<dbReference type="InterPro" id="IPR050708">
    <property type="entry name" value="T6SS_VgrG/RHS"/>
</dbReference>
<accession>A0ABS8XLY6</accession>
<organism evidence="4 5">
    <name type="scientific">Pelomonas caseinilytica</name>
    <dbReference type="NCBI Taxonomy" id="2906763"/>
    <lineage>
        <taxon>Bacteria</taxon>
        <taxon>Pseudomonadati</taxon>
        <taxon>Pseudomonadota</taxon>
        <taxon>Betaproteobacteria</taxon>
        <taxon>Burkholderiales</taxon>
        <taxon>Sphaerotilaceae</taxon>
        <taxon>Roseateles</taxon>
    </lineage>
</organism>
<keyword evidence="5" id="KW-1185">Reference proteome</keyword>
<feature type="non-terminal residue" evidence="4">
    <location>
        <position position="1"/>
    </location>
</feature>
<dbReference type="RefSeq" id="WP_233395546.1">
    <property type="nucleotide sequence ID" value="NZ_JAJTWT010000032.1"/>
</dbReference>
<sequence>VMNFGTNNQLASVTTNGSTATYGFDPRGNLTVKGAQSFGFDLGNRLSWSSQGGSYAYDGLGRRIKIVSSDGSTRIQVYSQAGQLLWATSSGGPRPSSTTGYIYLGGKQIAETNSAAGLQYVHTDALGSPVAHTNASAALLNRSRFEPYGYVAAGTKPGAGTSVVGFTGHVQDAETDLVYMQQRYYDPIAGRFLSVDPLVTNANSGKSFGRYHYANNNPYRYVDGDGRDAIGFLVKLLDNGGKIFLKKVDKAEAVAARRAGQNVQAATKSDAKQIEIAARNGDKEGILQHKGHELKDGSVGDPHFQTEGVDGHTFWGSQSGAILPELLEALLVPLVATPSTLAPGTLYGPGTPYKNQDEYDKAMKEREEKRKQDEEKKPKPQEQK</sequence>
<dbReference type="Pfam" id="PF25023">
    <property type="entry name" value="TEN_YD-shell"/>
    <property type="match status" value="1"/>
</dbReference>
<dbReference type="Proteomes" id="UP001201463">
    <property type="component" value="Unassembled WGS sequence"/>
</dbReference>
<keyword evidence="1" id="KW-0677">Repeat</keyword>
<dbReference type="Gene3D" id="2.180.10.10">
    <property type="entry name" value="RHS repeat-associated core"/>
    <property type="match status" value="1"/>
</dbReference>
<evidence type="ECO:0000313" key="4">
    <source>
        <dbReference type="EMBL" id="MCE4540803.1"/>
    </source>
</evidence>
<feature type="region of interest" description="Disordered" evidence="2">
    <location>
        <begin position="341"/>
        <end position="384"/>
    </location>
</feature>
<feature type="domain" description="Teneurin-like YD-shell" evidence="3">
    <location>
        <begin position="13"/>
        <end position="218"/>
    </location>
</feature>
<dbReference type="InterPro" id="IPR056823">
    <property type="entry name" value="TEN-like_YD-shell"/>
</dbReference>
<dbReference type="PANTHER" id="PTHR32305:SF15">
    <property type="entry name" value="PROTEIN RHSA-RELATED"/>
    <property type="match status" value="1"/>
</dbReference>
<name>A0ABS8XLY6_9BURK</name>
<evidence type="ECO:0000256" key="1">
    <source>
        <dbReference type="ARBA" id="ARBA00022737"/>
    </source>
</evidence>
<protein>
    <submittedName>
        <fullName evidence="4">RHS repeat-associated core domain-containing protein</fullName>
    </submittedName>
</protein>
<proteinExistence type="predicted"/>
<feature type="compositionally biased region" description="Basic and acidic residues" evidence="2">
    <location>
        <begin position="355"/>
        <end position="384"/>
    </location>
</feature>
<reference evidence="4 5" key="1">
    <citation type="submission" date="2021-12" db="EMBL/GenBank/DDBJ databases">
        <title>Genome seq of p7.</title>
        <authorList>
            <person name="Seo T."/>
        </authorList>
    </citation>
    <scope>NUCLEOTIDE SEQUENCE [LARGE SCALE GENOMIC DNA]</scope>
    <source>
        <strain evidence="4 5">P7</strain>
    </source>
</reference>
<dbReference type="EMBL" id="JAJTWT010000032">
    <property type="protein sequence ID" value="MCE4540803.1"/>
    <property type="molecule type" value="Genomic_DNA"/>
</dbReference>
<dbReference type="PANTHER" id="PTHR32305">
    <property type="match status" value="1"/>
</dbReference>
<evidence type="ECO:0000256" key="2">
    <source>
        <dbReference type="SAM" id="MobiDB-lite"/>
    </source>
</evidence>
<evidence type="ECO:0000259" key="3">
    <source>
        <dbReference type="Pfam" id="PF25023"/>
    </source>
</evidence>
<dbReference type="InterPro" id="IPR022385">
    <property type="entry name" value="Rhs_assc_core"/>
</dbReference>
<evidence type="ECO:0000313" key="5">
    <source>
        <dbReference type="Proteomes" id="UP001201463"/>
    </source>
</evidence>
<dbReference type="NCBIfam" id="TIGR03696">
    <property type="entry name" value="Rhs_assc_core"/>
    <property type="match status" value="1"/>
</dbReference>
<gene>
    <name evidence="4" type="ORF">LXT12_26615</name>
</gene>
<comment type="caution">
    <text evidence="4">The sequence shown here is derived from an EMBL/GenBank/DDBJ whole genome shotgun (WGS) entry which is preliminary data.</text>
</comment>